<dbReference type="Proteomes" id="UP000054279">
    <property type="component" value="Unassembled WGS sequence"/>
</dbReference>
<proteinExistence type="predicted"/>
<gene>
    <name evidence="2" type="ORF">M422DRAFT_272902</name>
</gene>
<keyword evidence="3" id="KW-1185">Reference proteome</keyword>
<protein>
    <submittedName>
        <fullName evidence="2">Uncharacterized protein</fullName>
    </submittedName>
</protein>
<accession>A0A0C9ULF5</accession>
<name>A0A0C9ULF5_SPHS4</name>
<reference evidence="2 3" key="1">
    <citation type="submission" date="2014-06" db="EMBL/GenBank/DDBJ databases">
        <title>Evolutionary Origins and Diversification of the Mycorrhizal Mutualists.</title>
        <authorList>
            <consortium name="DOE Joint Genome Institute"/>
            <consortium name="Mycorrhizal Genomics Consortium"/>
            <person name="Kohler A."/>
            <person name="Kuo A."/>
            <person name="Nagy L.G."/>
            <person name="Floudas D."/>
            <person name="Copeland A."/>
            <person name="Barry K.W."/>
            <person name="Cichocki N."/>
            <person name="Veneault-Fourrey C."/>
            <person name="LaButti K."/>
            <person name="Lindquist E.A."/>
            <person name="Lipzen A."/>
            <person name="Lundell T."/>
            <person name="Morin E."/>
            <person name="Murat C."/>
            <person name="Riley R."/>
            <person name="Ohm R."/>
            <person name="Sun H."/>
            <person name="Tunlid A."/>
            <person name="Henrissat B."/>
            <person name="Grigoriev I.V."/>
            <person name="Hibbett D.S."/>
            <person name="Martin F."/>
        </authorList>
    </citation>
    <scope>NUCLEOTIDE SEQUENCE [LARGE SCALE GENOMIC DNA]</scope>
    <source>
        <strain evidence="2 3">SS14</strain>
    </source>
</reference>
<dbReference type="EMBL" id="KN837385">
    <property type="protein sequence ID" value="KIJ26085.1"/>
    <property type="molecule type" value="Genomic_DNA"/>
</dbReference>
<evidence type="ECO:0000313" key="3">
    <source>
        <dbReference type="Proteomes" id="UP000054279"/>
    </source>
</evidence>
<dbReference type="HOGENOM" id="CLU_1960976_0_0_1"/>
<feature type="region of interest" description="Disordered" evidence="1">
    <location>
        <begin position="1"/>
        <end position="22"/>
    </location>
</feature>
<evidence type="ECO:0000256" key="1">
    <source>
        <dbReference type="SAM" id="MobiDB-lite"/>
    </source>
</evidence>
<dbReference type="AlphaFoldDB" id="A0A0C9ULF5"/>
<sequence length="128" mass="13486">MGEDVHMGGSNGGRGRTTAAASAATPRTRVFRALAGVLAYVYGGSNAGGTLGVPDVCLRWFQRTWETRTPGAPPAPLQTYYAPPSTVMETYPAVPLAANADVCLPRVPRLVSGRTFQSIHASKQIISL</sequence>
<evidence type="ECO:0000313" key="2">
    <source>
        <dbReference type="EMBL" id="KIJ26085.1"/>
    </source>
</evidence>
<organism evidence="2 3">
    <name type="scientific">Sphaerobolus stellatus (strain SS14)</name>
    <dbReference type="NCBI Taxonomy" id="990650"/>
    <lineage>
        <taxon>Eukaryota</taxon>
        <taxon>Fungi</taxon>
        <taxon>Dikarya</taxon>
        <taxon>Basidiomycota</taxon>
        <taxon>Agaricomycotina</taxon>
        <taxon>Agaricomycetes</taxon>
        <taxon>Phallomycetidae</taxon>
        <taxon>Geastrales</taxon>
        <taxon>Sphaerobolaceae</taxon>
        <taxon>Sphaerobolus</taxon>
    </lineage>
</organism>